<gene>
    <name evidence="2" type="ORF">DAPPUDRAFT_235009</name>
</gene>
<evidence type="ECO:0000256" key="1">
    <source>
        <dbReference type="SAM" id="MobiDB-lite"/>
    </source>
</evidence>
<feature type="region of interest" description="Disordered" evidence="1">
    <location>
        <begin position="158"/>
        <end position="251"/>
    </location>
</feature>
<feature type="compositionally biased region" description="Polar residues" evidence="1">
    <location>
        <begin position="213"/>
        <end position="222"/>
    </location>
</feature>
<protein>
    <submittedName>
        <fullName evidence="2">Uncharacterized protein</fullName>
    </submittedName>
</protein>
<evidence type="ECO:0000313" key="3">
    <source>
        <dbReference type="Proteomes" id="UP000000305"/>
    </source>
</evidence>
<name>E9FXZ3_DAPPU</name>
<organism evidence="2 3">
    <name type="scientific">Daphnia pulex</name>
    <name type="common">Water flea</name>
    <dbReference type="NCBI Taxonomy" id="6669"/>
    <lineage>
        <taxon>Eukaryota</taxon>
        <taxon>Metazoa</taxon>
        <taxon>Ecdysozoa</taxon>
        <taxon>Arthropoda</taxon>
        <taxon>Crustacea</taxon>
        <taxon>Branchiopoda</taxon>
        <taxon>Diplostraca</taxon>
        <taxon>Cladocera</taxon>
        <taxon>Anomopoda</taxon>
        <taxon>Daphniidae</taxon>
        <taxon>Daphnia</taxon>
    </lineage>
</organism>
<dbReference type="InParanoid" id="E9FXZ3"/>
<evidence type="ECO:0000313" key="2">
    <source>
        <dbReference type="EMBL" id="EFX88185.1"/>
    </source>
</evidence>
<feature type="compositionally biased region" description="Basic residues" evidence="1">
    <location>
        <begin position="223"/>
        <end position="232"/>
    </location>
</feature>
<keyword evidence="3" id="KW-1185">Reference proteome</keyword>
<dbReference type="OrthoDB" id="6362633at2759"/>
<dbReference type="AlphaFoldDB" id="E9FXZ3"/>
<feature type="region of interest" description="Disordered" evidence="1">
    <location>
        <begin position="19"/>
        <end position="45"/>
    </location>
</feature>
<dbReference type="KEGG" id="dpx:DAPPUDRAFT_235009"/>
<accession>E9FXZ3</accession>
<sequence length="276" mass="30789">MNLCLPSYARVNSSEHVFEMTQHEERSKRVQKDERSPGSKAKMGFFIGSSDKQQEDNDMLLYVEDAEVNQTATEPAPVIENEAAENPAELSEIQIIVPRPPTLVPNPTIPEIVIIDDAKSSEIQINVSASSFTVSPSSDRSRARYRCKLCHQIKSGHTCPYKNAGATATPVDDRVPEEPLVGSRTASNRENLSRLAQRVEGDESSDPDWVAPNGNNTPSMRTTPKRSGKRKLTSTTNEREENSTPKRARKTIDYNISHYLKYSVLMQNSVSDEEKP</sequence>
<dbReference type="Proteomes" id="UP000000305">
    <property type="component" value="Unassembled WGS sequence"/>
</dbReference>
<reference evidence="2 3" key="1">
    <citation type="journal article" date="2011" name="Science">
        <title>The ecoresponsive genome of Daphnia pulex.</title>
        <authorList>
            <person name="Colbourne J.K."/>
            <person name="Pfrender M.E."/>
            <person name="Gilbert D."/>
            <person name="Thomas W.K."/>
            <person name="Tucker A."/>
            <person name="Oakley T.H."/>
            <person name="Tokishita S."/>
            <person name="Aerts A."/>
            <person name="Arnold G.J."/>
            <person name="Basu M.K."/>
            <person name="Bauer D.J."/>
            <person name="Caceres C.E."/>
            <person name="Carmel L."/>
            <person name="Casola C."/>
            <person name="Choi J.H."/>
            <person name="Detter J.C."/>
            <person name="Dong Q."/>
            <person name="Dusheyko S."/>
            <person name="Eads B.D."/>
            <person name="Frohlich T."/>
            <person name="Geiler-Samerotte K.A."/>
            <person name="Gerlach D."/>
            <person name="Hatcher P."/>
            <person name="Jogdeo S."/>
            <person name="Krijgsveld J."/>
            <person name="Kriventseva E.V."/>
            <person name="Kultz D."/>
            <person name="Laforsch C."/>
            <person name="Lindquist E."/>
            <person name="Lopez J."/>
            <person name="Manak J.R."/>
            <person name="Muller J."/>
            <person name="Pangilinan J."/>
            <person name="Patwardhan R.P."/>
            <person name="Pitluck S."/>
            <person name="Pritham E.J."/>
            <person name="Rechtsteiner A."/>
            <person name="Rho M."/>
            <person name="Rogozin I.B."/>
            <person name="Sakarya O."/>
            <person name="Salamov A."/>
            <person name="Schaack S."/>
            <person name="Shapiro H."/>
            <person name="Shiga Y."/>
            <person name="Skalitzky C."/>
            <person name="Smith Z."/>
            <person name="Souvorov A."/>
            <person name="Sung W."/>
            <person name="Tang Z."/>
            <person name="Tsuchiya D."/>
            <person name="Tu H."/>
            <person name="Vos H."/>
            <person name="Wang M."/>
            <person name="Wolf Y.I."/>
            <person name="Yamagata H."/>
            <person name="Yamada T."/>
            <person name="Ye Y."/>
            <person name="Shaw J.R."/>
            <person name="Andrews J."/>
            <person name="Crease T.J."/>
            <person name="Tang H."/>
            <person name="Lucas S.M."/>
            <person name="Robertson H.M."/>
            <person name="Bork P."/>
            <person name="Koonin E.V."/>
            <person name="Zdobnov E.M."/>
            <person name="Grigoriev I.V."/>
            <person name="Lynch M."/>
            <person name="Boore J.L."/>
        </authorList>
    </citation>
    <scope>NUCLEOTIDE SEQUENCE [LARGE SCALE GENOMIC DNA]</scope>
</reference>
<dbReference type="HOGENOM" id="CLU_1009225_0_0_1"/>
<dbReference type="EMBL" id="GL732526">
    <property type="protein sequence ID" value="EFX88185.1"/>
    <property type="molecule type" value="Genomic_DNA"/>
</dbReference>
<feature type="compositionally biased region" description="Basic and acidic residues" evidence="1">
    <location>
        <begin position="19"/>
        <end position="37"/>
    </location>
</feature>
<proteinExistence type="predicted"/>